<reference evidence="2" key="1">
    <citation type="journal article" date="2008" name="Nat. Genet.">
        <title>The Pristionchus pacificus genome provides a unique perspective on nematode lifestyle and parasitism.</title>
        <authorList>
            <person name="Dieterich C."/>
            <person name="Clifton S.W."/>
            <person name="Schuster L.N."/>
            <person name="Chinwalla A."/>
            <person name="Delehaunty K."/>
            <person name="Dinkelacker I."/>
            <person name="Fulton L."/>
            <person name="Fulton R."/>
            <person name="Godfrey J."/>
            <person name="Minx P."/>
            <person name="Mitreva M."/>
            <person name="Roeseler W."/>
            <person name="Tian H."/>
            <person name="Witte H."/>
            <person name="Yang S.P."/>
            <person name="Wilson R.K."/>
            <person name="Sommer R.J."/>
        </authorList>
    </citation>
    <scope>NUCLEOTIDE SEQUENCE [LARGE SCALE GENOMIC DNA]</scope>
    <source>
        <strain evidence="2">PS312</strain>
    </source>
</reference>
<dbReference type="Proteomes" id="UP000005239">
    <property type="component" value="Unassembled WGS sequence"/>
</dbReference>
<dbReference type="InterPro" id="IPR011989">
    <property type="entry name" value="ARM-like"/>
</dbReference>
<sequence length="454" mass="50675">MMPTTVSDTSSVEQAPKTDNNEISQYSDEIKSLVTQMMKADQHGVWDDNRKAVQAKFRSIPEDKKKFNALYTLFKDKSESDEGNKQARAGIANVCEGEHAAAINCLHGMENRMSSTPIVDRVFNEYRMRIVAVATETILNQDDCGKPNSHDYSMSIIRNLIRDHAEEIPIGLNRCVLAGLLVIASQEMSGFNQWMIDNPGTCELYEIKEFAIYLGIGIVRPVLSRNDNLKVVEVLLNATEALFKDDWSKRAAAVIGWTVLYREWKRPRLYLLAHYAEGCLSDEHPRVRSAGADLFAEIVREMPSINGDADIYHNLISSLVAMVGDKIPYVRASGIYALSSIRSTTVLLAPFYSVLLPMLLAAVSEFRPSAPRDVHARSVTVITNLAIAVGTDRFLQNFQEVEHAVLPLLASFAAKCDSHSHFVSYCNAVDGLCEIAGRDNDLGRTLDTYRFIPY</sequence>
<evidence type="ECO:0000313" key="2">
    <source>
        <dbReference type="Proteomes" id="UP000005239"/>
    </source>
</evidence>
<keyword evidence="2" id="KW-1185">Reference proteome</keyword>
<evidence type="ECO:0000313" key="1">
    <source>
        <dbReference type="EnsemblMetazoa" id="PPA11915.1"/>
    </source>
</evidence>
<accession>A0A2A6CY58</accession>
<organism evidence="1 2">
    <name type="scientific">Pristionchus pacificus</name>
    <name type="common">Parasitic nematode worm</name>
    <dbReference type="NCBI Taxonomy" id="54126"/>
    <lineage>
        <taxon>Eukaryota</taxon>
        <taxon>Metazoa</taxon>
        <taxon>Ecdysozoa</taxon>
        <taxon>Nematoda</taxon>
        <taxon>Chromadorea</taxon>
        <taxon>Rhabditida</taxon>
        <taxon>Rhabditina</taxon>
        <taxon>Diplogasteromorpha</taxon>
        <taxon>Diplogasteroidea</taxon>
        <taxon>Neodiplogasteridae</taxon>
        <taxon>Pristionchus</taxon>
    </lineage>
</organism>
<gene>
    <name evidence="1" type="primary">WBGene00101469</name>
</gene>
<dbReference type="InterPro" id="IPR016024">
    <property type="entry name" value="ARM-type_fold"/>
</dbReference>
<dbReference type="EnsemblMetazoa" id="PPA11915.1">
    <property type="protein sequence ID" value="PPA11915.1"/>
    <property type="gene ID" value="WBGene00101469"/>
</dbReference>
<dbReference type="SUPFAM" id="SSF48371">
    <property type="entry name" value="ARM repeat"/>
    <property type="match status" value="1"/>
</dbReference>
<accession>A0A8R1Y932</accession>
<protein>
    <submittedName>
        <fullName evidence="1">HEAT domain-containing protein</fullName>
    </submittedName>
</protein>
<reference evidence="1" key="2">
    <citation type="submission" date="2022-06" db="UniProtKB">
        <authorList>
            <consortium name="EnsemblMetazoa"/>
        </authorList>
    </citation>
    <scope>IDENTIFICATION</scope>
    <source>
        <strain evidence="1">PS312</strain>
    </source>
</reference>
<proteinExistence type="predicted"/>
<name>A0A2A6CY58_PRIPA</name>
<dbReference type="AlphaFoldDB" id="A0A2A6CY58"/>
<dbReference type="Gene3D" id="1.25.10.10">
    <property type="entry name" value="Leucine-rich Repeat Variant"/>
    <property type="match status" value="1"/>
</dbReference>